<keyword evidence="2" id="KW-1185">Reference proteome</keyword>
<dbReference type="OrthoDB" id="6150199at2759"/>
<dbReference type="AlphaFoldDB" id="A0A6J8AM20"/>
<reference evidence="1 2" key="1">
    <citation type="submission" date="2020-06" db="EMBL/GenBank/DDBJ databases">
        <authorList>
            <person name="Li R."/>
            <person name="Bekaert M."/>
        </authorList>
    </citation>
    <scope>NUCLEOTIDE SEQUENCE [LARGE SCALE GENOMIC DNA]</scope>
    <source>
        <strain evidence="2">wild</strain>
    </source>
</reference>
<organism evidence="1 2">
    <name type="scientific">Mytilus coruscus</name>
    <name type="common">Sea mussel</name>
    <dbReference type="NCBI Taxonomy" id="42192"/>
    <lineage>
        <taxon>Eukaryota</taxon>
        <taxon>Metazoa</taxon>
        <taxon>Spiralia</taxon>
        <taxon>Lophotrochozoa</taxon>
        <taxon>Mollusca</taxon>
        <taxon>Bivalvia</taxon>
        <taxon>Autobranchia</taxon>
        <taxon>Pteriomorphia</taxon>
        <taxon>Mytilida</taxon>
        <taxon>Mytiloidea</taxon>
        <taxon>Mytilidae</taxon>
        <taxon>Mytilinae</taxon>
        <taxon>Mytilus</taxon>
    </lineage>
</organism>
<proteinExistence type="predicted"/>
<evidence type="ECO:0000313" key="1">
    <source>
        <dbReference type="EMBL" id="CAC5368770.1"/>
    </source>
</evidence>
<accession>A0A6J8AM20</accession>
<dbReference type="Proteomes" id="UP000507470">
    <property type="component" value="Unassembled WGS sequence"/>
</dbReference>
<dbReference type="EMBL" id="CACVKT020001498">
    <property type="protein sequence ID" value="CAC5368770.1"/>
    <property type="molecule type" value="Genomic_DNA"/>
</dbReference>
<protein>
    <submittedName>
        <fullName evidence="1">Uncharacterized protein</fullName>
    </submittedName>
</protein>
<name>A0A6J8AM20_MYTCO</name>
<evidence type="ECO:0000313" key="2">
    <source>
        <dbReference type="Proteomes" id="UP000507470"/>
    </source>
</evidence>
<gene>
    <name evidence="1" type="ORF">MCOR_8217</name>
</gene>
<sequence length="222" mass="25479">MFDKVASAVFKRHSDHIDSKHDTSFVNPVNMSEAGKGKLSYFLVTHELAEICLQELFQDIIKRFCRIADNKFRKDILTKIGKIKTERLRKRVDAKKPVAMQTVNMKTILNDKSECKRSSHFKIKSCLIDHGKVLFGNFNKKDMLILCKAYDIQISTSSTNDVIKDELCSVIESSDRILFSKYLEETFSSSESNLSSKAIIGLKLGKINMYVIRIYIKNIKHC</sequence>